<evidence type="ECO:0000313" key="1">
    <source>
        <dbReference type="EMBL" id="RMZ99319.1"/>
    </source>
</evidence>
<name>A0A3M7PJR6_BRAPC</name>
<evidence type="ECO:0000313" key="2">
    <source>
        <dbReference type="Proteomes" id="UP000276133"/>
    </source>
</evidence>
<sequence length="86" mass="10131">MSSLSYDGPKHVLINVLDFAEFSRVTSVQIKTYLYAFLLLNSSSNFLQLFQWRKEKSSKSRAKEMYKLVLNCNYLILIEKIYNNKP</sequence>
<comment type="caution">
    <text evidence="1">The sequence shown here is derived from an EMBL/GenBank/DDBJ whole genome shotgun (WGS) entry which is preliminary data.</text>
</comment>
<accession>A0A3M7PJR6</accession>
<reference evidence="1 2" key="1">
    <citation type="journal article" date="2018" name="Sci. Rep.">
        <title>Genomic signatures of local adaptation to the degree of environmental predictability in rotifers.</title>
        <authorList>
            <person name="Franch-Gras L."/>
            <person name="Hahn C."/>
            <person name="Garcia-Roger E.M."/>
            <person name="Carmona M.J."/>
            <person name="Serra M."/>
            <person name="Gomez A."/>
        </authorList>
    </citation>
    <scope>NUCLEOTIDE SEQUENCE [LARGE SCALE GENOMIC DNA]</scope>
    <source>
        <strain evidence="1">HYR1</strain>
    </source>
</reference>
<dbReference type="Proteomes" id="UP000276133">
    <property type="component" value="Unassembled WGS sequence"/>
</dbReference>
<keyword evidence="2" id="KW-1185">Reference proteome</keyword>
<proteinExistence type="predicted"/>
<dbReference type="EMBL" id="REGN01010279">
    <property type="protein sequence ID" value="RMZ99319.1"/>
    <property type="molecule type" value="Genomic_DNA"/>
</dbReference>
<organism evidence="1 2">
    <name type="scientific">Brachionus plicatilis</name>
    <name type="common">Marine rotifer</name>
    <name type="synonym">Brachionus muelleri</name>
    <dbReference type="NCBI Taxonomy" id="10195"/>
    <lineage>
        <taxon>Eukaryota</taxon>
        <taxon>Metazoa</taxon>
        <taxon>Spiralia</taxon>
        <taxon>Gnathifera</taxon>
        <taxon>Rotifera</taxon>
        <taxon>Eurotatoria</taxon>
        <taxon>Monogononta</taxon>
        <taxon>Pseudotrocha</taxon>
        <taxon>Ploima</taxon>
        <taxon>Brachionidae</taxon>
        <taxon>Brachionus</taxon>
    </lineage>
</organism>
<protein>
    <submittedName>
        <fullName evidence="1">Uncharacterized protein</fullName>
    </submittedName>
</protein>
<dbReference type="AlphaFoldDB" id="A0A3M7PJR6"/>
<gene>
    <name evidence="1" type="ORF">BpHYR1_022045</name>
</gene>